<dbReference type="InterPro" id="IPR001806">
    <property type="entry name" value="Small_GTPase"/>
</dbReference>
<protein>
    <submittedName>
        <fullName evidence="5">Uncharacterized protein</fullName>
    </submittedName>
</protein>
<dbReference type="GO" id="GO:0003924">
    <property type="term" value="F:GTPase activity"/>
    <property type="evidence" value="ECO:0007669"/>
    <property type="project" value="InterPro"/>
</dbReference>
<dbReference type="InterPro" id="IPR027417">
    <property type="entry name" value="P-loop_NTPase"/>
</dbReference>
<dbReference type="PANTHER" id="PTHR47979">
    <property type="entry name" value="DRAB11-RELATED"/>
    <property type="match status" value="1"/>
</dbReference>
<accession>A0AAU9I9F0</accession>
<dbReference type="NCBIfam" id="TIGR00231">
    <property type="entry name" value="small_GTP"/>
    <property type="match status" value="1"/>
</dbReference>
<dbReference type="Pfam" id="PF00071">
    <property type="entry name" value="Ras"/>
    <property type="match status" value="1"/>
</dbReference>
<dbReference type="GO" id="GO:0005525">
    <property type="term" value="F:GTP binding"/>
    <property type="evidence" value="ECO:0007669"/>
    <property type="project" value="InterPro"/>
</dbReference>
<dbReference type="PROSITE" id="PS51420">
    <property type="entry name" value="RHO"/>
    <property type="match status" value="1"/>
</dbReference>
<dbReference type="Proteomes" id="UP001162131">
    <property type="component" value="Unassembled WGS sequence"/>
</dbReference>
<keyword evidence="6" id="KW-1185">Reference proteome</keyword>
<reference evidence="5" key="1">
    <citation type="submission" date="2021-09" db="EMBL/GenBank/DDBJ databases">
        <authorList>
            <consortium name="AG Swart"/>
            <person name="Singh M."/>
            <person name="Singh A."/>
            <person name="Seah K."/>
            <person name="Emmerich C."/>
        </authorList>
    </citation>
    <scope>NUCLEOTIDE SEQUENCE</scope>
    <source>
        <strain evidence="5">ATCC30299</strain>
    </source>
</reference>
<dbReference type="PROSITE" id="PS51419">
    <property type="entry name" value="RAB"/>
    <property type="match status" value="1"/>
</dbReference>
<dbReference type="EMBL" id="CAJZBQ010000002">
    <property type="protein sequence ID" value="CAG9310565.1"/>
    <property type="molecule type" value="Genomic_DNA"/>
</dbReference>
<organism evidence="5 6">
    <name type="scientific">Blepharisma stoltei</name>
    <dbReference type="NCBI Taxonomy" id="1481888"/>
    <lineage>
        <taxon>Eukaryota</taxon>
        <taxon>Sar</taxon>
        <taxon>Alveolata</taxon>
        <taxon>Ciliophora</taxon>
        <taxon>Postciliodesmatophora</taxon>
        <taxon>Heterotrichea</taxon>
        <taxon>Heterotrichida</taxon>
        <taxon>Blepharismidae</taxon>
        <taxon>Blepharisma</taxon>
    </lineage>
</organism>
<keyword evidence="4" id="KW-0472">Membrane</keyword>
<proteinExistence type="inferred from homology"/>
<dbReference type="InterPro" id="IPR050209">
    <property type="entry name" value="Rab_GTPases_membrane_traffic"/>
</dbReference>
<dbReference type="SMART" id="SM00176">
    <property type="entry name" value="RAN"/>
    <property type="match status" value="1"/>
</dbReference>
<name>A0AAU9I9F0_9CILI</name>
<evidence type="ECO:0000313" key="5">
    <source>
        <dbReference type="EMBL" id="CAG9310565.1"/>
    </source>
</evidence>
<evidence type="ECO:0000256" key="4">
    <source>
        <dbReference type="ARBA" id="ARBA00023136"/>
    </source>
</evidence>
<comment type="similarity">
    <text evidence="2">Belongs to the small GTPase superfamily. Rab family.</text>
</comment>
<dbReference type="SMART" id="SM00174">
    <property type="entry name" value="RHO"/>
    <property type="match status" value="1"/>
</dbReference>
<evidence type="ECO:0000256" key="2">
    <source>
        <dbReference type="ARBA" id="ARBA00006270"/>
    </source>
</evidence>
<dbReference type="PROSITE" id="PS51421">
    <property type="entry name" value="RAS"/>
    <property type="match status" value="1"/>
</dbReference>
<dbReference type="SUPFAM" id="SSF52540">
    <property type="entry name" value="P-loop containing nucleoside triphosphate hydrolases"/>
    <property type="match status" value="1"/>
</dbReference>
<evidence type="ECO:0000313" key="6">
    <source>
        <dbReference type="Proteomes" id="UP001162131"/>
    </source>
</evidence>
<gene>
    <name evidence="5" type="ORF">BSTOLATCC_MIC1407</name>
</gene>
<keyword evidence="3" id="KW-0547">Nucleotide-binding</keyword>
<sequence length="208" mass="23572">MSYSCLFKFIIIGETSVGKSCLMLSFTDKKFRQQHDLTLGVEFGTKIMELEGEKIKLQLWDTAGSEKFRSVTRSYYRAAAGALLVFDITRRDTFNRLSEWLNEARLNGNPSMTVMLVGNKIDLNSQREVTYEEANKFAMDNNLLYAEASAKTGVGVREAFVDTAKAILKRINEKVIDTENKAYGITVKKKQETKEIIVTPPPKKQCCM</sequence>
<comment type="caution">
    <text evidence="5">The sequence shown here is derived from an EMBL/GenBank/DDBJ whole genome shotgun (WGS) entry which is preliminary data.</text>
</comment>
<comment type="subcellular location">
    <subcellularLocation>
        <location evidence="1">Endomembrane system</location>
    </subcellularLocation>
</comment>
<dbReference type="FunFam" id="3.40.50.300:FF:000586">
    <property type="entry name" value="Rab family GTPase"/>
    <property type="match status" value="1"/>
</dbReference>
<evidence type="ECO:0000256" key="3">
    <source>
        <dbReference type="ARBA" id="ARBA00022741"/>
    </source>
</evidence>
<dbReference type="InterPro" id="IPR005225">
    <property type="entry name" value="Small_GTP-bd"/>
</dbReference>
<dbReference type="AlphaFoldDB" id="A0AAU9I9F0"/>
<dbReference type="SMART" id="SM00175">
    <property type="entry name" value="RAB"/>
    <property type="match status" value="1"/>
</dbReference>
<evidence type="ECO:0000256" key="1">
    <source>
        <dbReference type="ARBA" id="ARBA00004308"/>
    </source>
</evidence>
<dbReference type="Gene3D" id="3.40.50.300">
    <property type="entry name" value="P-loop containing nucleotide triphosphate hydrolases"/>
    <property type="match status" value="1"/>
</dbReference>
<dbReference type="GO" id="GO:0012505">
    <property type="term" value="C:endomembrane system"/>
    <property type="evidence" value="ECO:0007669"/>
    <property type="project" value="UniProtKB-SubCell"/>
</dbReference>
<dbReference type="PRINTS" id="PR00449">
    <property type="entry name" value="RASTRNSFRMNG"/>
</dbReference>
<dbReference type="SMART" id="SM00173">
    <property type="entry name" value="RAS"/>
    <property type="match status" value="1"/>
</dbReference>